<evidence type="ECO:0000256" key="1">
    <source>
        <dbReference type="ARBA" id="ARBA00022676"/>
    </source>
</evidence>
<accession>A0A1H7CL24</accession>
<dbReference type="SUPFAM" id="SSF53448">
    <property type="entry name" value="Nucleotide-diphospho-sugar transferases"/>
    <property type="match status" value="1"/>
</dbReference>
<sequence length="419" mass="49153">MIHVCFPIHDKNGTYAKYLGTAIYSLLKNTKEKVMIHLLHDDTFRLEDKKKLVDMVKAFSQDIKFYCISIDDVIQRLDGTARWYYTVGTFFRLYILKTVPSVIEKIIYLDADVVVHLDIKQLWDIPFQDAAIIAAHDVHIQSFKSYPLFDNACLSADKYFNAGVLVLNCNLIREKFNLLNNSINFFVEHYEEILSADQDALNYVFKTSCRFVDNIYNLSVKHERELGKIKIKPAIYHYINRSYGSEQVDEYDQLYYQYLLESPWGDVEFGMNCLLNMHSDLYALQKQLRKQKCMFVRSKKVIYFGASGVLLQAILKEIPRQLSDYFVDNDSDKWGEIVAEMPVCDPQKICTEQRNSIVIIIVSLQYTTIKRQLEFYGYQENRDFFYGEDLLSAENGGKKYNMFLSFDKKTKGGNIWRYR</sequence>
<dbReference type="Proteomes" id="UP000199662">
    <property type="component" value="Unassembled WGS sequence"/>
</dbReference>
<gene>
    <name evidence="4" type="ORF">SAMN05660742_12141</name>
</gene>
<organism evidence="4 5">
    <name type="scientific">Propionispira arboris</name>
    <dbReference type="NCBI Taxonomy" id="84035"/>
    <lineage>
        <taxon>Bacteria</taxon>
        <taxon>Bacillati</taxon>
        <taxon>Bacillota</taxon>
        <taxon>Negativicutes</taxon>
        <taxon>Selenomonadales</taxon>
        <taxon>Selenomonadaceae</taxon>
        <taxon>Propionispira</taxon>
    </lineage>
</organism>
<protein>
    <submittedName>
        <fullName evidence="4">Lipopolysaccharide biosynthesis protein, LPS:glycosyltransferase</fullName>
    </submittedName>
</protein>
<name>A0A1H7CL24_9FIRM</name>
<keyword evidence="3" id="KW-0479">Metal-binding</keyword>
<dbReference type="EMBL" id="FNZK01000021">
    <property type="protein sequence ID" value="SEJ87812.1"/>
    <property type="molecule type" value="Genomic_DNA"/>
</dbReference>
<keyword evidence="1" id="KW-0328">Glycosyltransferase</keyword>
<evidence type="ECO:0000313" key="5">
    <source>
        <dbReference type="Proteomes" id="UP000199662"/>
    </source>
</evidence>
<dbReference type="InterPro" id="IPR029044">
    <property type="entry name" value="Nucleotide-diphossugar_trans"/>
</dbReference>
<keyword evidence="2 4" id="KW-0808">Transferase</keyword>
<dbReference type="PANTHER" id="PTHR13778">
    <property type="entry name" value="GLYCOSYLTRANSFERASE 8 DOMAIN-CONTAINING PROTEIN"/>
    <property type="match status" value="1"/>
</dbReference>
<dbReference type="InterPro" id="IPR050748">
    <property type="entry name" value="Glycosyltrans_8_dom-fam"/>
</dbReference>
<dbReference type="Pfam" id="PF01501">
    <property type="entry name" value="Glyco_transf_8"/>
    <property type="match status" value="1"/>
</dbReference>
<proteinExistence type="predicted"/>
<dbReference type="InterPro" id="IPR002495">
    <property type="entry name" value="Glyco_trans_8"/>
</dbReference>
<evidence type="ECO:0000256" key="2">
    <source>
        <dbReference type="ARBA" id="ARBA00022679"/>
    </source>
</evidence>
<dbReference type="GO" id="GO:0016757">
    <property type="term" value="F:glycosyltransferase activity"/>
    <property type="evidence" value="ECO:0007669"/>
    <property type="project" value="UniProtKB-KW"/>
</dbReference>
<dbReference type="GO" id="GO:0046872">
    <property type="term" value="F:metal ion binding"/>
    <property type="evidence" value="ECO:0007669"/>
    <property type="project" value="UniProtKB-KW"/>
</dbReference>
<reference evidence="4 5" key="1">
    <citation type="submission" date="2016-10" db="EMBL/GenBank/DDBJ databases">
        <authorList>
            <person name="de Groot N.N."/>
        </authorList>
    </citation>
    <scope>NUCLEOTIDE SEQUENCE [LARGE SCALE GENOMIC DNA]</scope>
    <source>
        <strain evidence="4 5">DSM 2179</strain>
    </source>
</reference>
<dbReference type="PANTHER" id="PTHR13778:SF47">
    <property type="entry name" value="LIPOPOLYSACCHARIDE 1,3-GALACTOSYLTRANSFERASE"/>
    <property type="match status" value="1"/>
</dbReference>
<keyword evidence="5" id="KW-1185">Reference proteome</keyword>
<dbReference type="CDD" id="cd04194">
    <property type="entry name" value="GT8_A4GalT_like"/>
    <property type="match status" value="1"/>
</dbReference>
<evidence type="ECO:0000256" key="3">
    <source>
        <dbReference type="ARBA" id="ARBA00022723"/>
    </source>
</evidence>
<dbReference type="RefSeq" id="WP_091834567.1">
    <property type="nucleotide sequence ID" value="NZ_FNZK01000021.1"/>
</dbReference>
<dbReference type="Gene3D" id="3.90.550.10">
    <property type="entry name" value="Spore Coat Polysaccharide Biosynthesis Protein SpsA, Chain A"/>
    <property type="match status" value="1"/>
</dbReference>
<dbReference type="AlphaFoldDB" id="A0A1H7CL24"/>
<evidence type="ECO:0000313" key="4">
    <source>
        <dbReference type="EMBL" id="SEJ87812.1"/>
    </source>
</evidence>
<dbReference type="STRING" id="84035.SAMN05660742_12141"/>